<dbReference type="GO" id="GO:0006364">
    <property type="term" value="P:rRNA processing"/>
    <property type="evidence" value="ECO:0007669"/>
    <property type="project" value="UniProtKB-KW"/>
</dbReference>
<dbReference type="InterPro" id="IPR045209">
    <property type="entry name" value="Rrp5"/>
</dbReference>
<dbReference type="InterPro" id="IPR003107">
    <property type="entry name" value="HAT"/>
</dbReference>
<evidence type="ECO:0000256" key="3">
    <source>
        <dbReference type="ARBA" id="ARBA00022737"/>
    </source>
</evidence>
<dbReference type="InterPro" id="IPR011990">
    <property type="entry name" value="TPR-like_helical_dom_sf"/>
</dbReference>
<name>A0A2S2PYS9_9HEMI</name>
<organism evidence="7">
    <name type="scientific">Sipha flava</name>
    <name type="common">yellow sugarcane aphid</name>
    <dbReference type="NCBI Taxonomy" id="143950"/>
    <lineage>
        <taxon>Eukaryota</taxon>
        <taxon>Metazoa</taxon>
        <taxon>Ecdysozoa</taxon>
        <taxon>Arthropoda</taxon>
        <taxon>Hexapoda</taxon>
        <taxon>Insecta</taxon>
        <taxon>Pterygota</taxon>
        <taxon>Neoptera</taxon>
        <taxon>Paraneoptera</taxon>
        <taxon>Hemiptera</taxon>
        <taxon>Sternorrhyncha</taxon>
        <taxon>Aphidomorpha</taxon>
        <taxon>Aphidoidea</taxon>
        <taxon>Aphididae</taxon>
        <taxon>Sipha</taxon>
    </lineage>
</organism>
<comment type="subcellular location">
    <subcellularLocation>
        <location evidence="1">Nucleus</location>
    </subcellularLocation>
</comment>
<dbReference type="GO" id="GO:0003723">
    <property type="term" value="F:RNA binding"/>
    <property type="evidence" value="ECO:0007669"/>
    <property type="project" value="TreeGrafter"/>
</dbReference>
<dbReference type="Pfam" id="PF05843">
    <property type="entry name" value="Suf"/>
    <property type="match status" value="1"/>
</dbReference>
<keyword evidence="4" id="KW-0539">Nucleus</keyword>
<evidence type="ECO:0000256" key="1">
    <source>
        <dbReference type="ARBA" id="ARBA00004123"/>
    </source>
</evidence>
<proteinExistence type="predicted"/>
<keyword evidence="2" id="KW-0698">rRNA processing</keyword>
<keyword evidence="3" id="KW-0677">Repeat</keyword>
<evidence type="ECO:0000313" key="7">
    <source>
        <dbReference type="EMBL" id="MBY70676.1"/>
    </source>
</evidence>
<dbReference type="SMART" id="SM00386">
    <property type="entry name" value="HAT"/>
    <property type="match status" value="5"/>
</dbReference>
<dbReference type="PANTHER" id="PTHR23270:SF10">
    <property type="entry name" value="PROTEIN RRP5 HOMOLOG"/>
    <property type="match status" value="1"/>
</dbReference>
<dbReference type="GO" id="GO:0032040">
    <property type="term" value="C:small-subunit processome"/>
    <property type="evidence" value="ECO:0007669"/>
    <property type="project" value="TreeGrafter"/>
</dbReference>
<dbReference type="AlphaFoldDB" id="A0A2S2PYS9"/>
<gene>
    <name evidence="7" type="primary">PDCD11</name>
    <name evidence="7" type="ORF">g.28868</name>
</gene>
<dbReference type="SUPFAM" id="SSF48452">
    <property type="entry name" value="TPR-like"/>
    <property type="match status" value="2"/>
</dbReference>
<protein>
    <submittedName>
        <fullName evidence="7">Protein RRP5</fullName>
    </submittedName>
</protein>
<sequence length="355" mass="41680">MSKRTKKLYSGENILCNERIGFEFNVTPNYFNKNNCESDESDRDESDETNKKKIRKLNAAQRREEQKQEELKLRKIEEELTQIETNPQNADHFDRLVLSNPNSSFIWIKYMAYHLQATEVEKARSIAKKALSIIDTKEEQEKLNIWTALLNLENCYGTKESFKQTMDDALRSNDEYQIYMKILDMFTESDKFKEVEELITKINRKFRDSIDAYLHCATVYFKLNKSGKARFILQKALSNLPTKSHVTMISRFALIENSYGSPEEAQTLFEHVLTSYPSRIDVWSIYVDMLIKSNKIDLARHALERATIQKLAPKKMKSLFNKWMMLEEKHGTSDSVDKVKESMNNYVDLILKNKK</sequence>
<reference evidence="7" key="1">
    <citation type="submission" date="2018-04" db="EMBL/GenBank/DDBJ databases">
        <title>Transcriptome assembly of Sipha flava.</title>
        <authorList>
            <person name="Scully E.D."/>
            <person name="Geib S.M."/>
            <person name="Palmer N.A."/>
            <person name="Koch K."/>
            <person name="Bradshaw J."/>
            <person name="Heng-Moss T."/>
            <person name="Sarath G."/>
        </authorList>
    </citation>
    <scope>NUCLEOTIDE SEQUENCE</scope>
</reference>
<keyword evidence="5" id="KW-0175">Coiled coil</keyword>
<evidence type="ECO:0000256" key="4">
    <source>
        <dbReference type="ARBA" id="ARBA00023242"/>
    </source>
</evidence>
<feature type="domain" description="Suppressor of forked" evidence="6">
    <location>
        <begin position="175"/>
        <end position="346"/>
    </location>
</feature>
<evidence type="ECO:0000256" key="5">
    <source>
        <dbReference type="SAM" id="Coils"/>
    </source>
</evidence>
<evidence type="ECO:0000259" key="6">
    <source>
        <dbReference type="Pfam" id="PF05843"/>
    </source>
</evidence>
<evidence type="ECO:0000256" key="2">
    <source>
        <dbReference type="ARBA" id="ARBA00022552"/>
    </source>
</evidence>
<dbReference type="PANTHER" id="PTHR23270">
    <property type="entry name" value="PROGRAMMED CELL DEATH PROTEIN 11 PRE-RRNA PROCESSING PROTEIN RRP5"/>
    <property type="match status" value="1"/>
</dbReference>
<dbReference type="Gene3D" id="1.25.40.10">
    <property type="entry name" value="Tetratricopeptide repeat domain"/>
    <property type="match status" value="1"/>
</dbReference>
<accession>A0A2S2PYS9</accession>
<feature type="coiled-coil region" evidence="5">
    <location>
        <begin position="50"/>
        <end position="86"/>
    </location>
</feature>
<dbReference type="InterPro" id="IPR008847">
    <property type="entry name" value="Suf"/>
</dbReference>
<dbReference type="EMBL" id="GGMS01001473">
    <property type="protein sequence ID" value="MBY70676.1"/>
    <property type="molecule type" value="Transcribed_RNA"/>
</dbReference>